<reference evidence="1" key="1">
    <citation type="submission" date="2022-01" db="EMBL/GenBank/DDBJ databases">
        <authorList>
            <person name="King R."/>
        </authorList>
    </citation>
    <scope>NUCLEOTIDE SEQUENCE</scope>
</reference>
<accession>A0A9P0GVH4</accession>
<dbReference type="AlphaFoldDB" id="A0A9P0GVH4"/>
<dbReference type="Proteomes" id="UP001152798">
    <property type="component" value="Chromosome 1"/>
</dbReference>
<protein>
    <submittedName>
        <fullName evidence="1">Uncharacterized protein</fullName>
    </submittedName>
</protein>
<dbReference type="OrthoDB" id="10006939at2759"/>
<gene>
    <name evidence="1" type="ORF">NEZAVI_LOCUS811</name>
</gene>
<dbReference type="EMBL" id="OV725077">
    <property type="protein sequence ID" value="CAH1389399.1"/>
    <property type="molecule type" value="Genomic_DNA"/>
</dbReference>
<evidence type="ECO:0000313" key="1">
    <source>
        <dbReference type="EMBL" id="CAH1389399.1"/>
    </source>
</evidence>
<organism evidence="1 2">
    <name type="scientific">Nezara viridula</name>
    <name type="common">Southern green stink bug</name>
    <name type="synonym">Cimex viridulus</name>
    <dbReference type="NCBI Taxonomy" id="85310"/>
    <lineage>
        <taxon>Eukaryota</taxon>
        <taxon>Metazoa</taxon>
        <taxon>Ecdysozoa</taxon>
        <taxon>Arthropoda</taxon>
        <taxon>Hexapoda</taxon>
        <taxon>Insecta</taxon>
        <taxon>Pterygota</taxon>
        <taxon>Neoptera</taxon>
        <taxon>Paraneoptera</taxon>
        <taxon>Hemiptera</taxon>
        <taxon>Heteroptera</taxon>
        <taxon>Panheteroptera</taxon>
        <taxon>Pentatomomorpha</taxon>
        <taxon>Pentatomoidea</taxon>
        <taxon>Pentatomidae</taxon>
        <taxon>Pentatominae</taxon>
        <taxon>Nezara</taxon>
    </lineage>
</organism>
<evidence type="ECO:0000313" key="2">
    <source>
        <dbReference type="Proteomes" id="UP001152798"/>
    </source>
</evidence>
<keyword evidence="2" id="KW-1185">Reference proteome</keyword>
<name>A0A9P0GVH4_NEZVI</name>
<sequence>MILCLLEVIEFSSRIPLQLTRPGQLSSGCKRTSQSSFLYRIIPQEALIPLDYRFCSELERMACDRAHPNLERLKQSLVRVVERFPQEVLQVEAVTTQARRIEVKWPAPQRGLETGDGVRGRIAR</sequence>
<proteinExistence type="predicted"/>